<proteinExistence type="inferred from homology"/>
<keyword evidence="1" id="KW-0067">ATP-binding</keyword>
<evidence type="ECO:0000256" key="1">
    <source>
        <dbReference type="RuleBase" id="RU363044"/>
    </source>
</evidence>
<feature type="domain" description="DNA helicase Pif1-like DEAD-box helicase" evidence="3">
    <location>
        <begin position="403"/>
        <end position="463"/>
    </location>
</feature>
<dbReference type="GO" id="GO:0043139">
    <property type="term" value="F:5'-3' DNA helicase activity"/>
    <property type="evidence" value="ECO:0007669"/>
    <property type="project" value="UniProtKB-EC"/>
</dbReference>
<accession>A0A812EYH5</accession>
<evidence type="ECO:0000313" key="5">
    <source>
        <dbReference type="Proteomes" id="UP000597762"/>
    </source>
</evidence>
<organism evidence="4 5">
    <name type="scientific">Acanthosepion pharaonis</name>
    <name type="common">Pharaoh cuttlefish</name>
    <name type="synonym">Sepia pharaonis</name>
    <dbReference type="NCBI Taxonomy" id="158019"/>
    <lineage>
        <taxon>Eukaryota</taxon>
        <taxon>Metazoa</taxon>
        <taxon>Spiralia</taxon>
        <taxon>Lophotrochozoa</taxon>
        <taxon>Mollusca</taxon>
        <taxon>Cephalopoda</taxon>
        <taxon>Coleoidea</taxon>
        <taxon>Decapodiformes</taxon>
        <taxon>Sepiida</taxon>
        <taxon>Sepiina</taxon>
        <taxon>Sepiidae</taxon>
        <taxon>Acanthosepion</taxon>
    </lineage>
</organism>
<evidence type="ECO:0000256" key="2">
    <source>
        <dbReference type="SAM" id="MobiDB-lite"/>
    </source>
</evidence>
<sequence>MFLIREFVPFFFFFNNATKEENPIGSVEHSVTKTALRARERLEESRARNSRNATAVAASWSSQTPQQRILRLDGNNKRRGAHRGITSLCKSIWLRRAFLRIHSSKSTSFLITISRPMLGAAFFSFRRSNPAYTVDKKLLLALQNMLHECKSNVRSFKYTLETSSSHDISCIIDADKRPSSEQLRRYNAPTCNDVAVLLHGDQHKPRDIVLHCRHSQLQRVSETHRLYNALQYPLLFPYTDDVYHVGTPQYGPDTTLSVVYPSFREACFRRGLLQDDTQWDYTLAEGVLLRSPGCLRYLFAILLQWCEISDLNSLWERYKDHMSEDFLRQAQSHNPDIEVTFSGIIYNRALIALEDSLLEVGGNTLATYGLPPIHCERVRDLFTDLLRETSLNVEELQIYFWPEQREDFDAIVDSVRYQTGGIFFLDASGDTGKAFVTKLVLAELRRADYIALTVASSGIADTLPPEKRLLTQHLSYLSTW</sequence>
<dbReference type="GO" id="GO:0016787">
    <property type="term" value="F:hydrolase activity"/>
    <property type="evidence" value="ECO:0007669"/>
    <property type="project" value="UniProtKB-KW"/>
</dbReference>
<dbReference type="EC" id="5.6.2.3" evidence="1"/>
<dbReference type="GO" id="GO:0005524">
    <property type="term" value="F:ATP binding"/>
    <property type="evidence" value="ECO:0007669"/>
    <property type="project" value="UniProtKB-KW"/>
</dbReference>
<keyword evidence="5" id="KW-1185">Reference proteome</keyword>
<dbReference type="Proteomes" id="UP000597762">
    <property type="component" value="Unassembled WGS sequence"/>
</dbReference>
<keyword evidence="1" id="KW-0234">DNA repair</keyword>
<name>A0A812EYH5_ACAPH</name>
<dbReference type="Pfam" id="PF05970">
    <property type="entry name" value="PIF1"/>
    <property type="match status" value="1"/>
</dbReference>
<dbReference type="GO" id="GO:0006281">
    <property type="term" value="P:DNA repair"/>
    <property type="evidence" value="ECO:0007669"/>
    <property type="project" value="UniProtKB-KW"/>
</dbReference>
<gene>
    <name evidence="4" type="ORF">SPHA_79433</name>
</gene>
<protein>
    <recommendedName>
        <fullName evidence="1">ATP-dependent DNA helicase</fullName>
        <ecNumber evidence="1">5.6.2.3</ecNumber>
    </recommendedName>
</protein>
<dbReference type="PANTHER" id="PTHR10492:SF57">
    <property type="entry name" value="ATP-DEPENDENT DNA HELICASE"/>
    <property type="match status" value="1"/>
</dbReference>
<dbReference type="EMBL" id="CAHIKZ030005567">
    <property type="protein sequence ID" value="CAE1330091.1"/>
    <property type="molecule type" value="Genomic_DNA"/>
</dbReference>
<evidence type="ECO:0000259" key="3">
    <source>
        <dbReference type="Pfam" id="PF05970"/>
    </source>
</evidence>
<comment type="similarity">
    <text evidence="1">Belongs to the helicase family.</text>
</comment>
<dbReference type="GO" id="GO:0006310">
    <property type="term" value="P:DNA recombination"/>
    <property type="evidence" value="ECO:0007669"/>
    <property type="project" value="UniProtKB-KW"/>
</dbReference>
<comment type="caution">
    <text evidence="4">The sequence shown here is derived from an EMBL/GenBank/DDBJ whole genome shotgun (WGS) entry which is preliminary data.</text>
</comment>
<reference evidence="4" key="1">
    <citation type="submission" date="2021-01" db="EMBL/GenBank/DDBJ databases">
        <authorList>
            <person name="Li R."/>
            <person name="Bekaert M."/>
        </authorList>
    </citation>
    <scope>NUCLEOTIDE SEQUENCE</scope>
    <source>
        <strain evidence="4">Farmed</strain>
    </source>
</reference>
<dbReference type="GO" id="GO:0000723">
    <property type="term" value="P:telomere maintenance"/>
    <property type="evidence" value="ECO:0007669"/>
    <property type="project" value="InterPro"/>
</dbReference>
<evidence type="ECO:0000313" key="4">
    <source>
        <dbReference type="EMBL" id="CAE1330091.1"/>
    </source>
</evidence>
<dbReference type="InterPro" id="IPR010285">
    <property type="entry name" value="DNA_helicase_pif1-like_DEAD"/>
</dbReference>
<dbReference type="PANTHER" id="PTHR10492">
    <property type="match status" value="1"/>
</dbReference>
<comment type="catalytic activity">
    <reaction evidence="1">
        <text>ATP + H2O = ADP + phosphate + H(+)</text>
        <dbReference type="Rhea" id="RHEA:13065"/>
        <dbReference type="ChEBI" id="CHEBI:15377"/>
        <dbReference type="ChEBI" id="CHEBI:15378"/>
        <dbReference type="ChEBI" id="CHEBI:30616"/>
        <dbReference type="ChEBI" id="CHEBI:43474"/>
        <dbReference type="ChEBI" id="CHEBI:456216"/>
        <dbReference type="EC" id="5.6.2.3"/>
    </reaction>
</comment>
<keyword evidence="1" id="KW-0227">DNA damage</keyword>
<comment type="cofactor">
    <cofactor evidence="1">
        <name>Mg(2+)</name>
        <dbReference type="ChEBI" id="CHEBI:18420"/>
    </cofactor>
</comment>
<dbReference type="AlphaFoldDB" id="A0A812EYH5"/>
<keyword evidence="1" id="KW-0233">DNA recombination</keyword>
<feature type="region of interest" description="Disordered" evidence="2">
    <location>
        <begin position="42"/>
        <end position="62"/>
    </location>
</feature>
<keyword evidence="1" id="KW-0347">Helicase</keyword>
<keyword evidence="1" id="KW-0547">Nucleotide-binding</keyword>
<dbReference type="OrthoDB" id="6435532at2759"/>
<keyword evidence="1" id="KW-0378">Hydrolase</keyword>